<dbReference type="InterPro" id="IPR016169">
    <property type="entry name" value="FAD-bd_PCMH_sub2"/>
</dbReference>
<dbReference type="Pfam" id="PF03471">
    <property type="entry name" value="CorC_HlyC"/>
    <property type="match status" value="1"/>
</dbReference>
<feature type="domain" description="CBS" evidence="14">
    <location>
        <begin position="277"/>
        <end position="335"/>
    </location>
</feature>
<proteinExistence type="inferred from homology"/>
<dbReference type="AlphaFoldDB" id="A0A9X3EDN8"/>
<keyword evidence="3" id="KW-1003">Cell membrane</keyword>
<dbReference type="Gene3D" id="3.30.465.10">
    <property type="match status" value="1"/>
</dbReference>
<dbReference type="InterPro" id="IPR000644">
    <property type="entry name" value="CBS_dom"/>
</dbReference>
<comment type="function">
    <text evidence="9">Plays a role in the transport of magnesium and cobalt ions.</text>
</comment>
<evidence type="ECO:0000256" key="8">
    <source>
        <dbReference type="ARBA" id="ARBA00023136"/>
    </source>
</evidence>
<dbReference type="InterPro" id="IPR005170">
    <property type="entry name" value="Transptr-assoc_dom"/>
</dbReference>
<feature type="transmembrane region" description="Helical" evidence="13">
    <location>
        <begin position="6"/>
        <end position="25"/>
    </location>
</feature>
<evidence type="ECO:0000313" key="16">
    <source>
        <dbReference type="EMBL" id="MCY0964795.1"/>
    </source>
</evidence>
<name>A0A9X3EDN8_9GAMM</name>
<evidence type="ECO:0000256" key="7">
    <source>
        <dbReference type="ARBA" id="ARBA00023122"/>
    </source>
</evidence>
<accession>A0A9X3EDN8</accession>
<dbReference type="InterPro" id="IPR044751">
    <property type="entry name" value="Ion_transp-like_CBS"/>
</dbReference>
<dbReference type="InterPro" id="IPR046342">
    <property type="entry name" value="CBS_dom_sf"/>
</dbReference>
<dbReference type="Pfam" id="PF01595">
    <property type="entry name" value="CNNM"/>
    <property type="match status" value="1"/>
</dbReference>
<evidence type="ECO:0000256" key="9">
    <source>
        <dbReference type="ARBA" id="ARBA00037273"/>
    </source>
</evidence>
<evidence type="ECO:0000256" key="6">
    <source>
        <dbReference type="ARBA" id="ARBA00022989"/>
    </source>
</evidence>
<feature type="transmembrane region" description="Helical" evidence="13">
    <location>
        <begin position="127"/>
        <end position="149"/>
    </location>
</feature>
<dbReference type="SMART" id="SM01091">
    <property type="entry name" value="CorC_HlyC"/>
    <property type="match status" value="1"/>
</dbReference>
<evidence type="ECO:0000256" key="4">
    <source>
        <dbReference type="ARBA" id="ARBA00022692"/>
    </source>
</evidence>
<dbReference type="SUPFAM" id="SSF54631">
    <property type="entry name" value="CBS-domain pair"/>
    <property type="match status" value="1"/>
</dbReference>
<comment type="subcellular location">
    <subcellularLocation>
        <location evidence="1">Cell membrane</location>
        <topology evidence="1">Multi-pass membrane protein</topology>
    </subcellularLocation>
</comment>
<dbReference type="Pfam" id="PF00571">
    <property type="entry name" value="CBS"/>
    <property type="match status" value="2"/>
</dbReference>
<comment type="similarity">
    <text evidence="2">Belongs to the UPF0053 family.</text>
</comment>
<dbReference type="Gene3D" id="3.10.580.10">
    <property type="entry name" value="CBS-domain"/>
    <property type="match status" value="1"/>
</dbReference>
<evidence type="ECO:0000256" key="2">
    <source>
        <dbReference type="ARBA" id="ARBA00006337"/>
    </source>
</evidence>
<dbReference type="RefSeq" id="WP_283173012.1">
    <property type="nucleotide sequence ID" value="NZ_JAPNOA010000019.1"/>
</dbReference>
<dbReference type="PROSITE" id="PS51846">
    <property type="entry name" value="CNNM"/>
    <property type="match status" value="1"/>
</dbReference>
<feature type="domain" description="CNNM transmembrane" evidence="15">
    <location>
        <begin position="2"/>
        <end position="201"/>
    </location>
</feature>
<dbReference type="PROSITE" id="PS51371">
    <property type="entry name" value="CBS"/>
    <property type="match status" value="2"/>
</dbReference>
<keyword evidence="7 11" id="KW-0129">CBS domain</keyword>
<feature type="domain" description="CBS" evidence="14">
    <location>
        <begin position="211"/>
        <end position="272"/>
    </location>
</feature>
<evidence type="ECO:0000256" key="11">
    <source>
        <dbReference type="PROSITE-ProRule" id="PRU00703"/>
    </source>
</evidence>
<dbReference type="FunFam" id="3.10.580.10:FF:000002">
    <property type="entry name" value="Magnesium/cobalt efflux protein CorC"/>
    <property type="match status" value="1"/>
</dbReference>
<reference evidence="16" key="1">
    <citation type="submission" date="2022-11" db="EMBL/GenBank/DDBJ databases">
        <title>Parathalassolutuus dongxingensis gen. nov., sp. nov., a novel member of family Oceanospirillaceae isolated from a coastal shrimp pond in Guangxi, China.</title>
        <authorList>
            <person name="Chen H."/>
        </authorList>
    </citation>
    <scope>NUCLEOTIDE SEQUENCE</scope>
    <source>
        <strain evidence="16">G-43</strain>
    </source>
</reference>
<organism evidence="16 17">
    <name type="scientific">Parathalassolituus penaei</name>
    <dbReference type="NCBI Taxonomy" id="2997323"/>
    <lineage>
        <taxon>Bacteria</taxon>
        <taxon>Pseudomonadati</taxon>
        <taxon>Pseudomonadota</taxon>
        <taxon>Gammaproteobacteria</taxon>
        <taxon>Oceanospirillales</taxon>
        <taxon>Oceanospirillaceae</taxon>
        <taxon>Parathalassolituus</taxon>
    </lineage>
</organism>
<dbReference type="PANTHER" id="PTHR22777:SF32">
    <property type="entry name" value="UPF0053 INNER MEMBRANE PROTEIN YFJD"/>
    <property type="match status" value="1"/>
</dbReference>
<keyword evidence="5" id="KW-0677">Repeat</keyword>
<evidence type="ECO:0000256" key="13">
    <source>
        <dbReference type="SAM" id="Phobius"/>
    </source>
</evidence>
<dbReference type="PANTHER" id="PTHR22777">
    <property type="entry name" value="HEMOLYSIN-RELATED"/>
    <property type="match status" value="1"/>
</dbReference>
<keyword evidence="4 12" id="KW-0812">Transmembrane</keyword>
<evidence type="ECO:0000256" key="5">
    <source>
        <dbReference type="ARBA" id="ARBA00022737"/>
    </source>
</evidence>
<gene>
    <name evidence="16" type="ORF">OUO13_06320</name>
</gene>
<evidence type="ECO:0000256" key="12">
    <source>
        <dbReference type="PROSITE-ProRule" id="PRU01193"/>
    </source>
</evidence>
<dbReference type="SUPFAM" id="SSF56176">
    <property type="entry name" value="FAD-binding/transporter-associated domain-like"/>
    <property type="match status" value="1"/>
</dbReference>
<keyword evidence="8 12" id="KW-0472">Membrane</keyword>
<evidence type="ECO:0000256" key="1">
    <source>
        <dbReference type="ARBA" id="ARBA00004651"/>
    </source>
</evidence>
<dbReference type="CDD" id="cd04590">
    <property type="entry name" value="CBS_pair_CorC_HlyC_assoc"/>
    <property type="match status" value="1"/>
</dbReference>
<evidence type="ECO:0000313" key="17">
    <source>
        <dbReference type="Proteomes" id="UP001150830"/>
    </source>
</evidence>
<evidence type="ECO:0000256" key="3">
    <source>
        <dbReference type="ARBA" id="ARBA00022475"/>
    </source>
</evidence>
<comment type="caution">
    <text evidence="16">The sequence shown here is derived from an EMBL/GenBank/DDBJ whole genome shotgun (WGS) entry which is preliminary data.</text>
</comment>
<sequence length="430" mass="48455">MNEVPLSVLFGILAVLLLFSAFFSSSETGMMSLNRYRLRHLAKNNHSGAKRAVSLLEKPDRLIGTILTGNNLVNFAAAALATIISQRLWPDNPDLAVFVNTILFTLIVLICAELTPKTLAAIAPEAVAFPASRILIALQWFLHPFVWFVNTIANGLLKLIRIDVNQTNSDHLSTEELRTVVREAGTMIPKRHQHMLLSILDLEKMTVNDIMIPRGEVIGIDLDDDMATIVEQLRTTQHTRMPVYRGDINNVVGILHARSIARFMTQPEFTKEDIEKVSREPYFIPESTPLHTQLFNFQKNQRRIAVVVDEYGDIQGICTLEDILEEIVGEFTTDVVAASSPDILKQNEDVFIVDGTAYIRDVNRQMNWDWPTDGPKTVSGLIVEMLEHIPESPVCLRLGGIYLVEILQIKDNTIRAIRVEIDKKRAAERE</sequence>
<evidence type="ECO:0000259" key="15">
    <source>
        <dbReference type="PROSITE" id="PS51846"/>
    </source>
</evidence>
<feature type="transmembrane region" description="Helical" evidence="13">
    <location>
        <begin position="95"/>
        <end position="115"/>
    </location>
</feature>
<dbReference type="GO" id="GO:0050660">
    <property type="term" value="F:flavin adenine dinucleotide binding"/>
    <property type="evidence" value="ECO:0007669"/>
    <property type="project" value="InterPro"/>
</dbReference>
<keyword evidence="17" id="KW-1185">Reference proteome</keyword>
<protein>
    <recommendedName>
        <fullName evidence="10">Magnesium and cobalt efflux protein CorC</fullName>
    </recommendedName>
</protein>
<feature type="transmembrane region" description="Helical" evidence="13">
    <location>
        <begin position="71"/>
        <end position="89"/>
    </location>
</feature>
<dbReference type="EMBL" id="JAPNOA010000019">
    <property type="protein sequence ID" value="MCY0964795.1"/>
    <property type="molecule type" value="Genomic_DNA"/>
</dbReference>
<keyword evidence="6 12" id="KW-1133">Transmembrane helix</keyword>
<dbReference type="InterPro" id="IPR036318">
    <property type="entry name" value="FAD-bd_PCMH-like_sf"/>
</dbReference>
<dbReference type="Proteomes" id="UP001150830">
    <property type="component" value="Unassembled WGS sequence"/>
</dbReference>
<dbReference type="InterPro" id="IPR002550">
    <property type="entry name" value="CNNM"/>
</dbReference>
<dbReference type="GO" id="GO:0005886">
    <property type="term" value="C:plasma membrane"/>
    <property type="evidence" value="ECO:0007669"/>
    <property type="project" value="UniProtKB-SubCell"/>
</dbReference>
<evidence type="ECO:0000256" key="10">
    <source>
        <dbReference type="ARBA" id="ARBA00040729"/>
    </source>
</evidence>
<dbReference type="SMART" id="SM00116">
    <property type="entry name" value="CBS"/>
    <property type="match status" value="2"/>
</dbReference>
<evidence type="ECO:0000259" key="14">
    <source>
        <dbReference type="PROSITE" id="PS51371"/>
    </source>
</evidence>